<accession>A0A494W3C0</accession>
<protein>
    <submittedName>
        <fullName evidence="1">Uncharacterized protein</fullName>
    </submittedName>
</protein>
<dbReference type="EMBL" id="AP018664">
    <property type="protein sequence ID" value="BBD97097.1"/>
    <property type="molecule type" value="Genomic_DNA"/>
</dbReference>
<gene>
    <name evidence="1" type="ORF">SAMIE_1005980</name>
</gene>
<keyword evidence="2" id="KW-1185">Reference proteome</keyword>
<proteinExistence type="predicted"/>
<evidence type="ECO:0000313" key="2">
    <source>
        <dbReference type="Proteomes" id="UP000279959"/>
    </source>
</evidence>
<dbReference type="Proteomes" id="UP000279959">
    <property type="component" value="Chromosome"/>
</dbReference>
<dbReference type="KEGG" id="sami:SAMIE_1005980"/>
<sequence>MADQAWQWWSGSNDEFYTNGPFECREHAVEVLDGYGGYIIEAIKQDVRFSADQLIDVQYFEDDDYFSGEGGDPDRKGDKEEIAKADAELQELLNAWCAKWQHTFVAPEMFAATRNAASVPKFEDEAAQKAWLAQVPA</sequence>
<dbReference type="AlphaFoldDB" id="A0A494W3C0"/>
<name>A0A494W3C0_9SPHN</name>
<reference evidence="1 2" key="1">
    <citation type="submission" date="2018-05" db="EMBL/GenBank/DDBJ databases">
        <title>Complete Genome Sequence of the Nonylphenol-Degrading Bacterium Sphingobium amiense DSM 16289T.</title>
        <authorList>
            <person name="Ootsuka M."/>
            <person name="Nishizawa T."/>
            <person name="Ohta H."/>
        </authorList>
    </citation>
    <scope>NUCLEOTIDE SEQUENCE [LARGE SCALE GENOMIC DNA]</scope>
    <source>
        <strain evidence="1 2">DSM 16289</strain>
    </source>
</reference>
<evidence type="ECO:0000313" key="1">
    <source>
        <dbReference type="EMBL" id="BBD97097.1"/>
    </source>
</evidence>
<organism evidence="1 2">
    <name type="scientific">Sphingobium amiense</name>
    <dbReference type="NCBI Taxonomy" id="135719"/>
    <lineage>
        <taxon>Bacteria</taxon>
        <taxon>Pseudomonadati</taxon>
        <taxon>Pseudomonadota</taxon>
        <taxon>Alphaproteobacteria</taxon>
        <taxon>Sphingomonadales</taxon>
        <taxon>Sphingomonadaceae</taxon>
        <taxon>Sphingobium</taxon>
    </lineage>
</organism>
<dbReference type="RefSeq" id="WP_066703902.1">
    <property type="nucleotide sequence ID" value="NZ_AP018664.1"/>
</dbReference>